<evidence type="ECO:0000256" key="8">
    <source>
        <dbReference type="SAM" id="Phobius"/>
    </source>
</evidence>
<dbReference type="InterPro" id="IPR000425">
    <property type="entry name" value="MIP"/>
</dbReference>
<sequence>MAEDKLEMSDMDLMENKKKVPPPPPPSTFDRLIQPCLGEVVGTMFFVFIGCVSVIENVEAAGRVQPALVHGLAVAVMVACMAEISKISLSPFSSPGKAPCNAGTQHARFGSHFNPPFTLAIYLCGGMQLTMVGPYLVSQLIGGVLGAAMSKAMTPAGRYANATGAAFSILKSEEQLAGAIFGEVAMTCLVTMVVLLGAVNSKSRSPMVPFMVGCTVIINILAGGDVSGTCLNPARAFGPAVMTNYWTYHWVYWVGPIGGGLVAAALVR</sequence>
<feature type="transmembrane region" description="Helical" evidence="8">
    <location>
        <begin position="32"/>
        <end position="55"/>
    </location>
</feature>
<keyword evidence="6" id="KW-0813">Transport</keyword>
<feature type="transmembrane region" description="Helical" evidence="8">
    <location>
        <begin position="119"/>
        <end position="148"/>
    </location>
</feature>
<feature type="transmembrane region" description="Helical" evidence="8">
    <location>
        <begin position="250"/>
        <end position="267"/>
    </location>
</feature>
<keyword evidence="10" id="KW-1185">Reference proteome</keyword>
<proteinExistence type="inferred from homology"/>
<gene>
    <name evidence="9" type="ORF">JZ751_006548</name>
</gene>
<keyword evidence="5 8" id="KW-0472">Membrane</keyword>
<dbReference type="Pfam" id="PF00230">
    <property type="entry name" value="MIP"/>
    <property type="match status" value="2"/>
</dbReference>
<dbReference type="PRINTS" id="PR00783">
    <property type="entry name" value="MINTRINSICP"/>
</dbReference>
<evidence type="ECO:0000256" key="1">
    <source>
        <dbReference type="ARBA" id="ARBA00004141"/>
    </source>
</evidence>
<comment type="caution">
    <text evidence="9">The sequence shown here is derived from an EMBL/GenBank/DDBJ whole genome shotgun (WGS) entry which is preliminary data.</text>
</comment>
<dbReference type="InterPro" id="IPR034294">
    <property type="entry name" value="Aquaporin_transptr"/>
</dbReference>
<keyword evidence="4 8" id="KW-1133">Transmembrane helix</keyword>
<evidence type="ECO:0000256" key="2">
    <source>
        <dbReference type="ARBA" id="ARBA00006175"/>
    </source>
</evidence>
<organism evidence="9 10">
    <name type="scientific">Albula glossodonta</name>
    <name type="common">roundjaw bonefish</name>
    <dbReference type="NCBI Taxonomy" id="121402"/>
    <lineage>
        <taxon>Eukaryota</taxon>
        <taxon>Metazoa</taxon>
        <taxon>Chordata</taxon>
        <taxon>Craniata</taxon>
        <taxon>Vertebrata</taxon>
        <taxon>Euteleostomi</taxon>
        <taxon>Actinopterygii</taxon>
        <taxon>Neopterygii</taxon>
        <taxon>Teleostei</taxon>
        <taxon>Albuliformes</taxon>
        <taxon>Albulidae</taxon>
        <taxon>Albula</taxon>
    </lineage>
</organism>
<evidence type="ECO:0000256" key="5">
    <source>
        <dbReference type="ARBA" id="ARBA00023136"/>
    </source>
</evidence>
<evidence type="ECO:0008006" key="11">
    <source>
        <dbReference type="Google" id="ProtNLM"/>
    </source>
</evidence>
<dbReference type="EMBL" id="JAFBMS010000139">
    <property type="protein sequence ID" value="KAG9334799.1"/>
    <property type="molecule type" value="Genomic_DNA"/>
</dbReference>
<dbReference type="GO" id="GO:0005886">
    <property type="term" value="C:plasma membrane"/>
    <property type="evidence" value="ECO:0007669"/>
    <property type="project" value="TreeGrafter"/>
</dbReference>
<protein>
    <recommendedName>
        <fullName evidence="11">Aquaporin 8</fullName>
    </recommendedName>
</protein>
<name>A0A8T2N2W6_9TELE</name>
<comment type="similarity">
    <text evidence="2 6">Belongs to the MIP/aquaporin (TC 1.A.8) family.</text>
</comment>
<feature type="region of interest" description="Disordered" evidence="7">
    <location>
        <begin position="1"/>
        <end position="25"/>
    </location>
</feature>
<comment type="subcellular location">
    <subcellularLocation>
        <location evidence="1">Membrane</location>
        <topology evidence="1">Multi-pass membrane protein</topology>
    </subcellularLocation>
</comment>
<reference evidence="9" key="1">
    <citation type="thesis" date="2021" institute="BYU ScholarsArchive" country="Provo, UT, USA">
        <title>Applications of and Algorithms for Genome Assembly and Genomic Analyses with an Emphasis on Marine Teleosts.</title>
        <authorList>
            <person name="Pickett B.D."/>
        </authorList>
    </citation>
    <scope>NUCLEOTIDE SEQUENCE</scope>
    <source>
        <strain evidence="9">HI-2016</strain>
    </source>
</reference>
<evidence type="ECO:0000256" key="7">
    <source>
        <dbReference type="SAM" id="MobiDB-lite"/>
    </source>
</evidence>
<accession>A0A8T2N2W6</accession>
<evidence type="ECO:0000256" key="4">
    <source>
        <dbReference type="ARBA" id="ARBA00022989"/>
    </source>
</evidence>
<dbReference type="GO" id="GO:0015250">
    <property type="term" value="F:water channel activity"/>
    <property type="evidence" value="ECO:0007669"/>
    <property type="project" value="TreeGrafter"/>
</dbReference>
<evidence type="ECO:0000313" key="10">
    <source>
        <dbReference type="Proteomes" id="UP000824540"/>
    </source>
</evidence>
<evidence type="ECO:0000256" key="3">
    <source>
        <dbReference type="ARBA" id="ARBA00022692"/>
    </source>
</evidence>
<evidence type="ECO:0000313" key="9">
    <source>
        <dbReference type="EMBL" id="KAG9334799.1"/>
    </source>
</evidence>
<feature type="transmembrane region" description="Helical" evidence="8">
    <location>
        <begin position="176"/>
        <end position="199"/>
    </location>
</feature>
<evidence type="ECO:0000256" key="6">
    <source>
        <dbReference type="RuleBase" id="RU000477"/>
    </source>
</evidence>
<dbReference type="PANTHER" id="PTHR45665:SF11">
    <property type="entry name" value="AQUAPORIN 8B-RELATED"/>
    <property type="match status" value="1"/>
</dbReference>
<dbReference type="Proteomes" id="UP000824540">
    <property type="component" value="Unassembled WGS sequence"/>
</dbReference>
<keyword evidence="3 6" id="KW-0812">Transmembrane</keyword>
<dbReference type="PANTHER" id="PTHR45665">
    <property type="entry name" value="AQUAPORIN-8"/>
    <property type="match status" value="1"/>
</dbReference>
<dbReference type="InterPro" id="IPR023271">
    <property type="entry name" value="Aquaporin-like"/>
</dbReference>
<dbReference type="AlphaFoldDB" id="A0A8T2N2W6"/>
<feature type="compositionally biased region" description="Basic and acidic residues" evidence="7">
    <location>
        <begin position="1"/>
        <end position="18"/>
    </location>
</feature>
<dbReference type="Gene3D" id="1.20.1080.10">
    <property type="entry name" value="Glycerol uptake facilitator protein"/>
    <property type="match status" value="2"/>
</dbReference>
<dbReference type="SUPFAM" id="SSF81338">
    <property type="entry name" value="Aquaporin-like"/>
    <property type="match status" value="1"/>
</dbReference>
<dbReference type="OrthoDB" id="3222at2759"/>